<dbReference type="Proteomes" id="UP000307217">
    <property type="component" value="Unassembled WGS sequence"/>
</dbReference>
<dbReference type="RefSeq" id="WP_138589702.1">
    <property type="nucleotide sequence ID" value="NZ_PNBX01000006.1"/>
</dbReference>
<proteinExistence type="predicted"/>
<organism evidence="1 2">
    <name type="scientific">Pseudoalteromonas aurantia</name>
    <dbReference type="NCBI Taxonomy" id="43654"/>
    <lineage>
        <taxon>Bacteria</taxon>
        <taxon>Pseudomonadati</taxon>
        <taxon>Pseudomonadota</taxon>
        <taxon>Gammaproteobacteria</taxon>
        <taxon>Alteromonadales</taxon>
        <taxon>Pseudoalteromonadaceae</taxon>
        <taxon>Pseudoalteromonas</taxon>
    </lineage>
</organism>
<comment type="caution">
    <text evidence="1">The sequence shown here is derived from an EMBL/GenBank/DDBJ whole genome shotgun (WGS) entry which is preliminary data.</text>
</comment>
<evidence type="ECO:0000313" key="2">
    <source>
        <dbReference type="Proteomes" id="UP000307217"/>
    </source>
</evidence>
<dbReference type="OrthoDB" id="1441538at2"/>
<evidence type="ECO:0008006" key="3">
    <source>
        <dbReference type="Google" id="ProtNLM"/>
    </source>
</evidence>
<gene>
    <name evidence="1" type="ORF">CWC19_01755</name>
</gene>
<name>A0A5S3VD76_9GAMM</name>
<accession>A0A5S3VD76</accession>
<reference evidence="2" key="2">
    <citation type="submission" date="2019-06" db="EMBL/GenBank/DDBJ databases">
        <title>Co-occurence of chitin degradation, pigmentation and bioactivity in marine Pseudoalteromonas.</title>
        <authorList>
            <person name="Sonnenschein E.C."/>
            <person name="Bech P.K."/>
        </authorList>
    </citation>
    <scope>NUCLEOTIDE SEQUENCE [LARGE SCALE GENOMIC DNA]</scope>
    <source>
        <strain evidence="2">S3790</strain>
    </source>
</reference>
<reference evidence="1 2" key="1">
    <citation type="submission" date="2018-01" db="EMBL/GenBank/DDBJ databases">
        <authorList>
            <person name="Paulsen S."/>
            <person name="Gram L.K."/>
        </authorList>
    </citation>
    <scope>NUCLEOTIDE SEQUENCE [LARGE SCALE GENOMIC DNA]</scope>
    <source>
        <strain evidence="1 2">S3790</strain>
    </source>
</reference>
<sequence>MDPTVRKILAFLTQIELPFQLSHFTHDTFLPGLRLQQGVLHIDVDKLLYAGDILHEAAHIAVCEPTERHLLSDDVYKCRSNKSWMKGEEIAATAWSVAAIQHIGLPISVVLHPDGYKGSSENLIRVFEDNELYGQPLLAAWSMIDSVEEFPNVRTWIRQVSWAEPVVV</sequence>
<evidence type="ECO:0000313" key="1">
    <source>
        <dbReference type="EMBL" id="TMO70188.1"/>
    </source>
</evidence>
<dbReference type="AlphaFoldDB" id="A0A5S3VD76"/>
<protein>
    <recommendedName>
        <fullName evidence="3">IrrE N-terminal-like domain-containing protein</fullName>
    </recommendedName>
</protein>
<dbReference type="EMBL" id="PNBX01000006">
    <property type="protein sequence ID" value="TMO70188.1"/>
    <property type="molecule type" value="Genomic_DNA"/>
</dbReference>